<feature type="transmembrane region" description="Helical" evidence="7">
    <location>
        <begin position="383"/>
        <end position="404"/>
    </location>
</feature>
<proteinExistence type="predicted"/>
<dbReference type="PANTHER" id="PTHR32234">
    <property type="entry name" value="THIOL:DISULFIDE INTERCHANGE PROTEIN DSBD"/>
    <property type="match status" value="1"/>
</dbReference>
<dbReference type="GO" id="GO:0005886">
    <property type="term" value="C:plasma membrane"/>
    <property type="evidence" value="ECO:0007669"/>
    <property type="project" value="UniProtKB-SubCell"/>
</dbReference>
<dbReference type="EC" id="1.8.1.8" evidence="10"/>
<evidence type="ECO:0000256" key="8">
    <source>
        <dbReference type="SAM" id="SignalP"/>
    </source>
</evidence>
<sequence length="695" mass="70464">MPGTAHRPYAVAMRALALLLAVLLAPFAAGAVESGAVESPRARVTLVAEVASVAPGQPFRLALRQVLAPGWHSYWTNPGDAGEPPALDLALPDGGEAGAMAFPAPQRIPFGPLVNFGYLGEAVFPLKVTPPADLVPGRLFTVEGQGRWLVCEQICVPEEGAFRLDLPVEAAARPDPAAAALFRAAEAALPRPSPFAARMGFEGQRGAIEIAGPGLAPGAVREAFFFPEASGALDNTAPQPLSLREGALVLGLTRAKGAPLPAELPGVVTLTDAAGVRSAYAVAPAIGPMPTTPAGTPLLQAVLWAVLGGLVLNLMPCVFPVLAMKAMGIARLSGASRAAVRGEALAYLAGVMAAFLALGGLLIALRAAGMAAGWGFQFTSPGFVAAMALLMLGVGLNLSGVFTVGGPSLGGRTGSFGTGLLAVAVATPCTAPFMAAALGAALTMPPAAALLIFGALGLGMGLPQAALALAPSLARLLPRPGAWMERLRQALAFPMYAAAAWLAWVVSVQAGPDGLVPVLAGAVLVAFAAWALGAAQASGGRGWAGRGLAALALLAALAMLPRVLSAPAPDMAAEAAGEAWSEARVATLRAEGRPVFVNLTAAWCITCRVNERVALDTAATRAAFAREGVVVLTGDWTRGDAAISALLRSQGRDGVPLYLFYPAGGAAPVVLPQILTERMLIEAVTAGRDPSRPAA</sequence>
<dbReference type="AlphaFoldDB" id="A0A840YEY8"/>
<evidence type="ECO:0000256" key="5">
    <source>
        <dbReference type="ARBA" id="ARBA00022989"/>
    </source>
</evidence>
<organism evidence="10 11">
    <name type="scientific">Muricoccus pecuniae</name>
    <dbReference type="NCBI Taxonomy" id="693023"/>
    <lineage>
        <taxon>Bacteria</taxon>
        <taxon>Pseudomonadati</taxon>
        <taxon>Pseudomonadota</taxon>
        <taxon>Alphaproteobacteria</taxon>
        <taxon>Acetobacterales</taxon>
        <taxon>Roseomonadaceae</taxon>
        <taxon>Muricoccus</taxon>
    </lineage>
</organism>
<keyword evidence="5 7" id="KW-1133">Transmembrane helix</keyword>
<feature type="signal peptide" evidence="8">
    <location>
        <begin position="1"/>
        <end position="31"/>
    </location>
</feature>
<feature type="transmembrane region" description="Helical" evidence="7">
    <location>
        <begin position="301"/>
        <end position="323"/>
    </location>
</feature>
<dbReference type="SUPFAM" id="SSF52833">
    <property type="entry name" value="Thioredoxin-like"/>
    <property type="match status" value="1"/>
</dbReference>
<evidence type="ECO:0000256" key="1">
    <source>
        <dbReference type="ARBA" id="ARBA00004651"/>
    </source>
</evidence>
<dbReference type="Pfam" id="PF02683">
    <property type="entry name" value="DsbD_TM"/>
    <property type="match status" value="1"/>
</dbReference>
<dbReference type="Gene3D" id="3.40.30.10">
    <property type="entry name" value="Glutaredoxin"/>
    <property type="match status" value="1"/>
</dbReference>
<keyword evidence="6 7" id="KW-0472">Membrane</keyword>
<dbReference type="GO" id="GO:0017004">
    <property type="term" value="P:cytochrome complex assembly"/>
    <property type="evidence" value="ECO:0007669"/>
    <property type="project" value="UniProtKB-KW"/>
</dbReference>
<feature type="transmembrane region" description="Helical" evidence="7">
    <location>
        <begin position="448"/>
        <end position="469"/>
    </location>
</feature>
<evidence type="ECO:0000259" key="9">
    <source>
        <dbReference type="PROSITE" id="PS51352"/>
    </source>
</evidence>
<dbReference type="InterPro" id="IPR003834">
    <property type="entry name" value="Cyt_c_assmbl_TM_dom"/>
</dbReference>
<evidence type="ECO:0000256" key="3">
    <source>
        <dbReference type="ARBA" id="ARBA00022692"/>
    </source>
</evidence>
<evidence type="ECO:0000313" key="10">
    <source>
        <dbReference type="EMBL" id="MBB5692444.1"/>
    </source>
</evidence>
<feature type="transmembrane region" description="Helical" evidence="7">
    <location>
        <begin position="547"/>
        <end position="564"/>
    </location>
</feature>
<keyword evidence="4" id="KW-0201">Cytochrome c-type biogenesis</keyword>
<dbReference type="Proteomes" id="UP000580654">
    <property type="component" value="Unassembled WGS sequence"/>
</dbReference>
<dbReference type="InterPro" id="IPR036249">
    <property type="entry name" value="Thioredoxin-like_sf"/>
</dbReference>
<feature type="chain" id="PRO_5032507596" evidence="8">
    <location>
        <begin position="32"/>
        <end position="695"/>
    </location>
</feature>
<dbReference type="EMBL" id="JACIJD010000002">
    <property type="protein sequence ID" value="MBB5692444.1"/>
    <property type="molecule type" value="Genomic_DNA"/>
</dbReference>
<evidence type="ECO:0000256" key="2">
    <source>
        <dbReference type="ARBA" id="ARBA00022475"/>
    </source>
</evidence>
<comment type="subcellular location">
    <subcellularLocation>
        <location evidence="1">Cell membrane</location>
        <topology evidence="1">Multi-pass membrane protein</topology>
    </subcellularLocation>
</comment>
<dbReference type="GO" id="GO:0045454">
    <property type="term" value="P:cell redox homeostasis"/>
    <property type="evidence" value="ECO:0007669"/>
    <property type="project" value="TreeGrafter"/>
</dbReference>
<evidence type="ECO:0000256" key="6">
    <source>
        <dbReference type="ARBA" id="ARBA00023136"/>
    </source>
</evidence>
<keyword evidence="2" id="KW-1003">Cell membrane</keyword>
<keyword evidence="10" id="KW-0560">Oxidoreductase</keyword>
<feature type="transmembrane region" description="Helical" evidence="7">
    <location>
        <begin position="490"/>
        <end position="508"/>
    </location>
</feature>
<dbReference type="InterPro" id="IPR013766">
    <property type="entry name" value="Thioredoxin_domain"/>
</dbReference>
<dbReference type="GO" id="GO:0047134">
    <property type="term" value="F:protein-disulfide reductase [NAD(P)H] activity"/>
    <property type="evidence" value="ECO:0007669"/>
    <property type="project" value="UniProtKB-EC"/>
</dbReference>
<evidence type="ECO:0000256" key="4">
    <source>
        <dbReference type="ARBA" id="ARBA00022748"/>
    </source>
</evidence>
<evidence type="ECO:0000256" key="7">
    <source>
        <dbReference type="SAM" id="Phobius"/>
    </source>
</evidence>
<feature type="transmembrane region" description="Helical" evidence="7">
    <location>
        <begin position="514"/>
        <end position="535"/>
    </location>
</feature>
<dbReference type="Pfam" id="PF13899">
    <property type="entry name" value="Thioredoxin_7"/>
    <property type="match status" value="1"/>
</dbReference>
<dbReference type="CDD" id="cd02953">
    <property type="entry name" value="DsbDgamma"/>
    <property type="match status" value="1"/>
</dbReference>
<keyword evidence="3 7" id="KW-0812">Transmembrane</keyword>
<dbReference type="InterPro" id="IPR028250">
    <property type="entry name" value="DsbDN"/>
</dbReference>
<feature type="domain" description="Thioredoxin" evidence="9">
    <location>
        <begin position="562"/>
        <end position="695"/>
    </location>
</feature>
<name>A0A840YEY8_9PROT</name>
<protein>
    <submittedName>
        <fullName evidence="10">Thiol:disulfide interchange protein DsbD</fullName>
        <ecNumber evidence="10">1.8.1.8</ecNumber>
    </submittedName>
</protein>
<reference evidence="10 11" key="1">
    <citation type="submission" date="2020-08" db="EMBL/GenBank/DDBJ databases">
        <title>Genomic Encyclopedia of Type Strains, Phase IV (KMG-IV): sequencing the most valuable type-strain genomes for metagenomic binning, comparative biology and taxonomic classification.</title>
        <authorList>
            <person name="Goeker M."/>
        </authorList>
    </citation>
    <scope>NUCLEOTIDE SEQUENCE [LARGE SCALE GENOMIC DNA]</scope>
    <source>
        <strain evidence="10 11">DSM 25622</strain>
    </source>
</reference>
<dbReference type="InterPro" id="IPR035671">
    <property type="entry name" value="DsbD_gamma"/>
</dbReference>
<accession>A0A840YEY8</accession>
<dbReference type="PROSITE" id="PS51352">
    <property type="entry name" value="THIOREDOXIN_2"/>
    <property type="match status" value="1"/>
</dbReference>
<dbReference type="Pfam" id="PF11412">
    <property type="entry name" value="DsbD_N"/>
    <property type="match status" value="1"/>
</dbReference>
<feature type="transmembrane region" description="Helical" evidence="7">
    <location>
        <begin position="416"/>
        <end position="442"/>
    </location>
</feature>
<gene>
    <name evidence="10" type="ORF">FHS87_000459</name>
</gene>
<feature type="transmembrane region" description="Helical" evidence="7">
    <location>
        <begin position="344"/>
        <end position="363"/>
    </location>
</feature>
<dbReference type="PANTHER" id="PTHR32234:SF3">
    <property type="entry name" value="SUPPRESSION OF COPPER SENSITIVITY PROTEIN"/>
    <property type="match status" value="1"/>
</dbReference>
<keyword evidence="8" id="KW-0732">Signal</keyword>
<keyword evidence="11" id="KW-1185">Reference proteome</keyword>
<dbReference type="RefSeq" id="WP_246417777.1">
    <property type="nucleotide sequence ID" value="NZ_JACIJD010000002.1"/>
</dbReference>
<evidence type="ECO:0000313" key="11">
    <source>
        <dbReference type="Proteomes" id="UP000580654"/>
    </source>
</evidence>
<comment type="caution">
    <text evidence="10">The sequence shown here is derived from an EMBL/GenBank/DDBJ whole genome shotgun (WGS) entry which is preliminary data.</text>
</comment>